<reference evidence="14 15" key="1">
    <citation type="submission" date="2009-03" db="EMBL/GenBank/DDBJ databases">
        <title>Comparison of the complete genome sequences of Rhodococcus erythropolis PR4 and Rhodococcus opacus B4.</title>
        <authorList>
            <person name="Takarada H."/>
            <person name="Sekine M."/>
            <person name="Hosoyama A."/>
            <person name="Yamada R."/>
            <person name="Fujisawa T."/>
            <person name="Omata S."/>
            <person name="Shimizu A."/>
            <person name="Tsukatani N."/>
            <person name="Tanikawa S."/>
            <person name="Fujita N."/>
            <person name="Harayama S."/>
        </authorList>
    </citation>
    <scope>NUCLEOTIDE SEQUENCE [LARGE SCALE GENOMIC DNA]</scope>
    <source>
        <strain evidence="14 15">B4</strain>
    </source>
</reference>
<dbReference type="UniPathway" id="UPA00214"/>
<evidence type="ECO:0000256" key="7">
    <source>
        <dbReference type="ARBA" id="ARBA00023027"/>
    </source>
</evidence>
<organism evidence="14 15">
    <name type="scientific">Rhodococcus opacus (strain B4)</name>
    <dbReference type="NCBI Taxonomy" id="632772"/>
    <lineage>
        <taxon>Bacteria</taxon>
        <taxon>Bacillati</taxon>
        <taxon>Actinomycetota</taxon>
        <taxon>Actinomycetes</taxon>
        <taxon>Mycobacteriales</taxon>
        <taxon>Nocardiaceae</taxon>
        <taxon>Rhodococcus</taxon>
    </lineage>
</organism>
<dbReference type="HOGENOM" id="CLU_488229_0_0_11"/>
<evidence type="ECO:0000256" key="2">
    <source>
        <dbReference type="ARBA" id="ARBA00001911"/>
    </source>
</evidence>
<keyword evidence="7" id="KW-0520">NAD</keyword>
<comment type="pathway">
    <text evidence="3">Carbohydrate metabolism; galactose metabolism.</text>
</comment>
<evidence type="ECO:0000313" key="14">
    <source>
        <dbReference type="EMBL" id="BAH53805.1"/>
    </source>
</evidence>
<feature type="region of interest" description="Disordered" evidence="12">
    <location>
        <begin position="451"/>
        <end position="481"/>
    </location>
</feature>
<feature type="compositionally biased region" description="Gly residues" evidence="12">
    <location>
        <begin position="548"/>
        <end position="558"/>
    </location>
</feature>
<dbReference type="EC" id="5.1.3.2" evidence="5"/>
<proteinExistence type="inferred from homology"/>
<feature type="region of interest" description="Disordered" evidence="12">
    <location>
        <begin position="338"/>
        <end position="424"/>
    </location>
</feature>
<dbReference type="STRING" id="632772.ROP_55580"/>
<feature type="compositionally biased region" description="Basic and acidic residues" evidence="12">
    <location>
        <begin position="468"/>
        <end position="480"/>
    </location>
</feature>
<evidence type="ECO:0000256" key="5">
    <source>
        <dbReference type="ARBA" id="ARBA00013189"/>
    </source>
</evidence>
<dbReference type="GO" id="GO:0003978">
    <property type="term" value="F:UDP-glucose 4-epimerase activity"/>
    <property type="evidence" value="ECO:0007669"/>
    <property type="project" value="UniProtKB-EC"/>
</dbReference>
<evidence type="ECO:0000256" key="11">
    <source>
        <dbReference type="ARBA" id="ARBA00033067"/>
    </source>
</evidence>
<evidence type="ECO:0000256" key="6">
    <source>
        <dbReference type="ARBA" id="ARBA00018569"/>
    </source>
</evidence>
<evidence type="ECO:0000256" key="8">
    <source>
        <dbReference type="ARBA" id="ARBA00023235"/>
    </source>
</evidence>
<comment type="catalytic activity">
    <reaction evidence="1">
        <text>UDP-alpha-D-glucose = UDP-alpha-D-galactose</text>
        <dbReference type="Rhea" id="RHEA:22168"/>
        <dbReference type="ChEBI" id="CHEBI:58885"/>
        <dbReference type="ChEBI" id="CHEBI:66914"/>
        <dbReference type="EC" id="5.1.3.2"/>
    </reaction>
</comment>
<dbReference type="Gene3D" id="3.40.50.720">
    <property type="entry name" value="NAD(P)-binding Rossmann-like Domain"/>
    <property type="match status" value="1"/>
</dbReference>
<dbReference type="NCBIfam" id="TIGR01179">
    <property type="entry name" value="galE"/>
    <property type="match status" value="1"/>
</dbReference>
<dbReference type="InterPro" id="IPR036291">
    <property type="entry name" value="NAD(P)-bd_dom_sf"/>
</dbReference>
<evidence type="ECO:0000313" key="15">
    <source>
        <dbReference type="Proteomes" id="UP000002212"/>
    </source>
</evidence>
<dbReference type="Pfam" id="PF01370">
    <property type="entry name" value="Epimerase"/>
    <property type="match status" value="1"/>
</dbReference>
<protein>
    <recommendedName>
        <fullName evidence="6">UDP-glucose 4-epimerase</fullName>
        <ecNumber evidence="5">5.1.3.2</ecNumber>
    </recommendedName>
    <alternativeName>
        <fullName evidence="11">Galactowaldenase</fullName>
    </alternativeName>
    <alternativeName>
        <fullName evidence="10">UDP-galactose 4-epimerase</fullName>
    </alternativeName>
</protein>
<feature type="domain" description="NAD-dependent epimerase/dehydratase" evidence="13">
    <location>
        <begin position="4"/>
        <end position="247"/>
    </location>
</feature>
<dbReference type="InterPro" id="IPR001509">
    <property type="entry name" value="Epimerase_deHydtase"/>
</dbReference>
<keyword evidence="9" id="KW-0119">Carbohydrate metabolism</keyword>
<evidence type="ECO:0000259" key="13">
    <source>
        <dbReference type="Pfam" id="PF01370"/>
    </source>
</evidence>
<name>C1AWN2_RHOOB</name>
<evidence type="ECO:0000256" key="12">
    <source>
        <dbReference type="SAM" id="MobiDB-lite"/>
    </source>
</evidence>
<dbReference type="Proteomes" id="UP000002212">
    <property type="component" value="Chromosome"/>
</dbReference>
<evidence type="ECO:0000256" key="4">
    <source>
        <dbReference type="ARBA" id="ARBA00007637"/>
    </source>
</evidence>
<evidence type="ECO:0000256" key="3">
    <source>
        <dbReference type="ARBA" id="ARBA00004947"/>
    </source>
</evidence>
<sequence length="558" mass="59130">MKLLVTGGAGYVGSVCAQRLLECGHTVVIVDDLSTGNADAVPAGAEFLEDDVASAAHRLLGAGDVDGVLHFAARSLVGESVETPETYWQANVVKTLTLLEAMRSSGSGRLVFSSTAATYGSPDSVPITEDAPTRPTNPYGATKLAIDHAITSYAHAHGLAACSLRYFNVAGAYAGLGENRVVETHLIPLVLQVAAGHRDEISVFGTDWPTPDGTAVRDYIHIRDLAEAHVLALESSRPGTHRIYNLGTGAGFSVREVIASCERVTGRAVATRDAPAPSRGSGGTRRVRRPGAGRTGLATTTHRPRRDRCRCLGVSAVAGRAAALPWFGAVVTGVPREGGRCGRHRFHEAEADRGGSRRGLRRPDGGGSRRVPHQVPEDGRQPVRLLPGQRLPVLRRSADLRRSVGGRAHRSRVDSRRPASGELRHVHELGGDARLRRQRFRRGVRGALQLGSSPLRREPGPDGVAEGPSRERCPGTRRDVPAQLRRAGPAVCAGRGGRGVCAAPGQFARRHSRPSAQRASRHPGEPARVGHGARGLRPALPPRSRGPRTGGGGTRHGV</sequence>
<comment type="cofactor">
    <cofactor evidence="2">
        <name>NAD(+)</name>
        <dbReference type="ChEBI" id="CHEBI:57540"/>
    </cofactor>
</comment>
<feature type="region of interest" description="Disordered" evidence="12">
    <location>
        <begin position="497"/>
        <end position="558"/>
    </location>
</feature>
<keyword evidence="8" id="KW-0413">Isomerase</keyword>
<dbReference type="SUPFAM" id="SSF51735">
    <property type="entry name" value="NAD(P)-binding Rossmann-fold domains"/>
    <property type="match status" value="1"/>
</dbReference>
<accession>C1AWN2</accession>
<evidence type="ECO:0000256" key="1">
    <source>
        <dbReference type="ARBA" id="ARBA00000083"/>
    </source>
</evidence>
<dbReference type="EMBL" id="AP011115">
    <property type="protein sequence ID" value="BAH53805.1"/>
    <property type="molecule type" value="Genomic_DNA"/>
</dbReference>
<dbReference type="PANTHER" id="PTHR43725">
    <property type="entry name" value="UDP-GLUCOSE 4-EPIMERASE"/>
    <property type="match status" value="1"/>
</dbReference>
<dbReference type="GO" id="GO:0033499">
    <property type="term" value="P:galactose catabolic process via UDP-galactose, Leloir pathway"/>
    <property type="evidence" value="ECO:0007669"/>
    <property type="project" value="TreeGrafter"/>
</dbReference>
<evidence type="ECO:0000256" key="10">
    <source>
        <dbReference type="ARBA" id="ARBA00031367"/>
    </source>
</evidence>
<gene>
    <name evidence="14" type="ordered locus">ROP_55580</name>
</gene>
<dbReference type="InterPro" id="IPR005886">
    <property type="entry name" value="UDP_G4E"/>
</dbReference>
<dbReference type="PANTHER" id="PTHR43725:SF53">
    <property type="entry name" value="UDP-ARABINOSE 4-EPIMERASE 1"/>
    <property type="match status" value="1"/>
</dbReference>
<feature type="compositionally biased region" description="Basic and acidic residues" evidence="12">
    <location>
        <begin position="411"/>
        <end position="424"/>
    </location>
</feature>
<feature type="region of interest" description="Disordered" evidence="12">
    <location>
        <begin position="269"/>
        <end position="304"/>
    </location>
</feature>
<dbReference type="Gene3D" id="3.90.25.10">
    <property type="entry name" value="UDP-galactose 4-epimerase, domain 1"/>
    <property type="match status" value="1"/>
</dbReference>
<dbReference type="AlphaFoldDB" id="C1AWN2"/>
<evidence type="ECO:0000256" key="9">
    <source>
        <dbReference type="ARBA" id="ARBA00023277"/>
    </source>
</evidence>
<comment type="similarity">
    <text evidence="4">Belongs to the NAD(P)-dependent epimerase/dehydratase family.</text>
</comment>
<dbReference type="KEGG" id="rop:ROP_55580"/>